<keyword evidence="3" id="KW-1003">Cell membrane</keyword>
<evidence type="ECO:0000256" key="1">
    <source>
        <dbReference type="ARBA" id="ARBA00004193"/>
    </source>
</evidence>
<evidence type="ECO:0000313" key="11">
    <source>
        <dbReference type="EMBL" id="CAG8713484.1"/>
    </source>
</evidence>
<keyword evidence="7" id="KW-0472">Membrane</keyword>
<sequence length="258" mass="29148">VVSGYLLSTSSLTTKLAFAICSTAVSRIVEHLGDNEPEKVETTIISFYLNWHDDEEEVKQYLKRFHSIMQTIKCVVVGDYDVGKKELLISYTTNEFPSEYIPTVFDNYAVTVMIGDDPYTLGLYDTTGQEDYDRLRPLAYPQTDVFLFCFSVTSPASFENVEERWFPEVYNYCSGIPCLIVGTRIELRDDPLVIEKLSRQGMKPVTPEQGEKLVQKLGAIKYVECSAFTQKGMKNVFDEAIVAALEPPVEANVKVNVN</sequence>
<dbReference type="Pfam" id="PF00071">
    <property type="entry name" value="Ras"/>
    <property type="match status" value="1"/>
</dbReference>
<reference evidence="11" key="1">
    <citation type="submission" date="2021-06" db="EMBL/GenBank/DDBJ databases">
        <authorList>
            <person name="Kallberg Y."/>
            <person name="Tangrot J."/>
            <person name="Rosling A."/>
        </authorList>
    </citation>
    <scope>NUCLEOTIDE SEQUENCE</scope>
    <source>
        <strain evidence="11">MA453B</strain>
    </source>
</reference>
<dbReference type="EMBL" id="CAJVPY010009892">
    <property type="protein sequence ID" value="CAG8713484.1"/>
    <property type="molecule type" value="Genomic_DNA"/>
</dbReference>
<dbReference type="GO" id="GO:0007264">
    <property type="term" value="P:small GTPase-mediated signal transduction"/>
    <property type="evidence" value="ECO:0007669"/>
    <property type="project" value="InterPro"/>
</dbReference>
<keyword evidence="12" id="KW-1185">Reference proteome</keyword>
<evidence type="ECO:0000313" key="12">
    <source>
        <dbReference type="Proteomes" id="UP000789405"/>
    </source>
</evidence>
<dbReference type="GO" id="GO:0003924">
    <property type="term" value="F:GTPase activity"/>
    <property type="evidence" value="ECO:0007669"/>
    <property type="project" value="InterPro"/>
</dbReference>
<evidence type="ECO:0000256" key="3">
    <source>
        <dbReference type="ARBA" id="ARBA00022475"/>
    </source>
</evidence>
<dbReference type="SMART" id="SM00173">
    <property type="entry name" value="RAS"/>
    <property type="match status" value="1"/>
</dbReference>
<comment type="caution">
    <text evidence="11">The sequence shown here is derived from an EMBL/GenBank/DDBJ whole genome shotgun (WGS) entry which is preliminary data.</text>
</comment>
<evidence type="ECO:0000256" key="7">
    <source>
        <dbReference type="ARBA" id="ARBA00023136"/>
    </source>
</evidence>
<evidence type="ECO:0000256" key="10">
    <source>
        <dbReference type="ARBA" id="ARBA00046278"/>
    </source>
</evidence>
<evidence type="ECO:0000256" key="5">
    <source>
        <dbReference type="ARBA" id="ARBA00022741"/>
    </source>
</evidence>
<dbReference type="PRINTS" id="PR00449">
    <property type="entry name" value="RASTRNSFRMNG"/>
</dbReference>
<dbReference type="PANTHER" id="PTHR24072">
    <property type="entry name" value="RHO FAMILY GTPASE"/>
    <property type="match status" value="1"/>
</dbReference>
<dbReference type="InterPro" id="IPR027417">
    <property type="entry name" value="P-loop_NTPase"/>
</dbReference>
<keyword evidence="5" id="KW-0547">Nucleotide-binding</keyword>
<dbReference type="PROSITE" id="PS51419">
    <property type="entry name" value="RAB"/>
    <property type="match status" value="1"/>
</dbReference>
<gene>
    <name evidence="11" type="ORF">DERYTH_LOCUS13764</name>
</gene>
<keyword evidence="8" id="KW-0449">Lipoprotein</keyword>
<evidence type="ECO:0000256" key="6">
    <source>
        <dbReference type="ARBA" id="ARBA00023134"/>
    </source>
</evidence>
<dbReference type="GO" id="GO:0005525">
    <property type="term" value="F:GTP binding"/>
    <property type="evidence" value="ECO:0007669"/>
    <property type="project" value="UniProtKB-KW"/>
</dbReference>
<evidence type="ECO:0000256" key="9">
    <source>
        <dbReference type="ARBA" id="ARBA00023306"/>
    </source>
</evidence>
<keyword evidence="6" id="KW-0342">GTP-binding</keyword>
<dbReference type="Gene3D" id="3.40.50.300">
    <property type="entry name" value="P-loop containing nucleotide triphosphate hydrolases"/>
    <property type="match status" value="1"/>
</dbReference>
<dbReference type="GO" id="GO:0030010">
    <property type="term" value="P:establishment of cell polarity"/>
    <property type="evidence" value="ECO:0007669"/>
    <property type="project" value="UniProtKB-ARBA"/>
</dbReference>
<keyword evidence="9" id="KW-0131">Cell cycle</keyword>
<dbReference type="GO" id="GO:0012505">
    <property type="term" value="C:endomembrane system"/>
    <property type="evidence" value="ECO:0007669"/>
    <property type="project" value="UniProtKB-SubCell"/>
</dbReference>
<dbReference type="GO" id="GO:0005938">
    <property type="term" value="C:cell cortex"/>
    <property type="evidence" value="ECO:0007669"/>
    <property type="project" value="UniProtKB-ARBA"/>
</dbReference>
<evidence type="ECO:0000256" key="8">
    <source>
        <dbReference type="ARBA" id="ARBA00023288"/>
    </source>
</evidence>
<dbReference type="GO" id="GO:0051286">
    <property type="term" value="C:cell tip"/>
    <property type="evidence" value="ECO:0007669"/>
    <property type="project" value="UniProtKB-ARBA"/>
</dbReference>
<evidence type="ECO:0000256" key="2">
    <source>
        <dbReference type="ARBA" id="ARBA00008112"/>
    </source>
</evidence>
<dbReference type="FunFam" id="3.40.50.300:FF:000236">
    <property type="entry name" value="Cell division control protein 42"/>
    <property type="match status" value="1"/>
</dbReference>
<dbReference type="OrthoDB" id="8830751at2759"/>
<proteinExistence type="inferred from homology"/>
<comment type="subcellular location">
    <subcellularLocation>
        <location evidence="1">Cell membrane</location>
        <topology evidence="1">Lipid-anchor</topology>
    </subcellularLocation>
    <subcellularLocation>
        <location evidence="10">Endomembrane system</location>
        <topology evidence="10">Lipid-anchor</topology>
        <orientation evidence="10">Cytoplasmic side</orientation>
    </subcellularLocation>
</comment>
<keyword evidence="4" id="KW-0488">Methylation</keyword>
<evidence type="ECO:0000256" key="4">
    <source>
        <dbReference type="ARBA" id="ARBA00022481"/>
    </source>
</evidence>
<name>A0A9N9HYW9_9GLOM</name>
<dbReference type="NCBIfam" id="TIGR00231">
    <property type="entry name" value="small_GTP"/>
    <property type="match status" value="1"/>
</dbReference>
<dbReference type="PROSITE" id="PS51420">
    <property type="entry name" value="RHO"/>
    <property type="match status" value="1"/>
</dbReference>
<accession>A0A9N9HYW9</accession>
<dbReference type="GO" id="GO:0005886">
    <property type="term" value="C:plasma membrane"/>
    <property type="evidence" value="ECO:0007669"/>
    <property type="project" value="UniProtKB-SubCell"/>
</dbReference>
<protein>
    <submittedName>
        <fullName evidence="11">5275_t:CDS:1</fullName>
    </submittedName>
</protein>
<dbReference type="PROSITE" id="PS51421">
    <property type="entry name" value="RAS"/>
    <property type="match status" value="1"/>
</dbReference>
<dbReference type="Proteomes" id="UP000789405">
    <property type="component" value="Unassembled WGS sequence"/>
</dbReference>
<organism evidence="11 12">
    <name type="scientific">Dentiscutata erythropus</name>
    <dbReference type="NCBI Taxonomy" id="1348616"/>
    <lineage>
        <taxon>Eukaryota</taxon>
        <taxon>Fungi</taxon>
        <taxon>Fungi incertae sedis</taxon>
        <taxon>Mucoromycota</taxon>
        <taxon>Glomeromycotina</taxon>
        <taxon>Glomeromycetes</taxon>
        <taxon>Diversisporales</taxon>
        <taxon>Gigasporaceae</taxon>
        <taxon>Dentiscutata</taxon>
    </lineage>
</organism>
<feature type="non-terminal residue" evidence="11">
    <location>
        <position position="258"/>
    </location>
</feature>
<dbReference type="SMART" id="SM00175">
    <property type="entry name" value="RAB"/>
    <property type="match status" value="1"/>
</dbReference>
<dbReference type="InterPro" id="IPR003578">
    <property type="entry name" value="Small_GTPase_Rho"/>
</dbReference>
<dbReference type="AlphaFoldDB" id="A0A9N9HYW9"/>
<comment type="similarity">
    <text evidence="2">Belongs to the small GTPase superfamily. Rho family. CDC42 subfamily.</text>
</comment>
<dbReference type="SUPFAM" id="SSF52540">
    <property type="entry name" value="P-loop containing nucleoside triphosphate hydrolases"/>
    <property type="match status" value="1"/>
</dbReference>
<dbReference type="SMART" id="SM00174">
    <property type="entry name" value="RHO"/>
    <property type="match status" value="1"/>
</dbReference>
<dbReference type="InterPro" id="IPR001806">
    <property type="entry name" value="Small_GTPase"/>
</dbReference>
<feature type="non-terminal residue" evidence="11">
    <location>
        <position position="1"/>
    </location>
</feature>
<dbReference type="InterPro" id="IPR005225">
    <property type="entry name" value="Small_GTP-bd"/>
</dbReference>